<protein>
    <submittedName>
        <fullName evidence="2">Uncharacterized protein</fullName>
    </submittedName>
</protein>
<reference evidence="2" key="1">
    <citation type="submission" date="2019-08" db="EMBL/GenBank/DDBJ databases">
        <authorList>
            <person name="Kucharzyk K."/>
            <person name="Murdoch R.W."/>
            <person name="Higgins S."/>
            <person name="Loffler F."/>
        </authorList>
    </citation>
    <scope>NUCLEOTIDE SEQUENCE</scope>
</reference>
<comment type="caution">
    <text evidence="2">The sequence shown here is derived from an EMBL/GenBank/DDBJ whole genome shotgun (WGS) entry which is preliminary data.</text>
</comment>
<feature type="compositionally biased region" description="Polar residues" evidence="1">
    <location>
        <begin position="1"/>
        <end position="10"/>
    </location>
</feature>
<dbReference type="AlphaFoldDB" id="A0A645GR07"/>
<organism evidence="2">
    <name type="scientific">bioreactor metagenome</name>
    <dbReference type="NCBI Taxonomy" id="1076179"/>
    <lineage>
        <taxon>unclassified sequences</taxon>
        <taxon>metagenomes</taxon>
        <taxon>ecological metagenomes</taxon>
    </lineage>
</organism>
<proteinExistence type="predicted"/>
<evidence type="ECO:0000256" key="1">
    <source>
        <dbReference type="SAM" id="MobiDB-lite"/>
    </source>
</evidence>
<gene>
    <name evidence="2" type="ORF">SDC9_176794</name>
</gene>
<feature type="region of interest" description="Disordered" evidence="1">
    <location>
        <begin position="1"/>
        <end position="27"/>
    </location>
</feature>
<name>A0A645GR07_9ZZZZ</name>
<evidence type="ECO:0000313" key="2">
    <source>
        <dbReference type="EMBL" id="MPN29341.1"/>
    </source>
</evidence>
<dbReference type="EMBL" id="VSSQ01079978">
    <property type="protein sequence ID" value="MPN29341.1"/>
    <property type="molecule type" value="Genomic_DNA"/>
</dbReference>
<sequence>MISRESSAKSQRAKELTGGMDSPLKSQETSTLSIRMYGQTAAICLIAKRKPLRSIRSLPMKLSKCLPICTPEAICRRKPLWRELRPSLFRLGLSMTKLQCSKGRLPMFSPSSSQGNALKFGRFLLQRV</sequence>
<accession>A0A645GR07</accession>